<feature type="transmembrane region" description="Helical" evidence="1">
    <location>
        <begin position="107"/>
        <end position="133"/>
    </location>
</feature>
<dbReference type="InterPro" id="IPR018681">
    <property type="entry name" value="DUF2165_transmembrane"/>
</dbReference>
<keyword evidence="1" id="KW-0812">Transmembrane</keyword>
<dbReference type="Proteomes" id="UP000326595">
    <property type="component" value="Chromosome"/>
</dbReference>
<feature type="transmembrane region" description="Helical" evidence="1">
    <location>
        <begin position="6"/>
        <end position="27"/>
    </location>
</feature>
<keyword evidence="1" id="KW-1133">Transmembrane helix</keyword>
<evidence type="ECO:0000313" key="4">
    <source>
        <dbReference type="Proteomes" id="UP000326595"/>
    </source>
</evidence>
<sequence>MDLHTSLWLFQAVQAIGLSLWLCIAVLNNLQAFRASLGAVGATMAMAPLRQAPAIDFPLLSRALHSPAVHRLALVLVLVLQVVAAGAALVGTYVLMIGAGIEPARPWLNLALSAFLGFTFAMLLGGLWFGYWIRQEGLQLTHLVLVLWALLAFVVFNVQWA</sequence>
<evidence type="ECO:0008006" key="5">
    <source>
        <dbReference type="Google" id="ProtNLM"/>
    </source>
</evidence>
<accession>A0A5E6UPH7</accession>
<dbReference type="AlphaFoldDB" id="A0A5E6UPH7"/>
<dbReference type="EMBL" id="OZ024668">
    <property type="protein sequence ID" value="CAK9889922.1"/>
    <property type="molecule type" value="Genomic_DNA"/>
</dbReference>
<evidence type="ECO:0000313" key="2">
    <source>
        <dbReference type="EMBL" id="CAK9889922.1"/>
    </source>
</evidence>
<feature type="transmembrane region" description="Helical" evidence="1">
    <location>
        <begin position="140"/>
        <end position="160"/>
    </location>
</feature>
<dbReference type="Pfam" id="PF09933">
    <property type="entry name" value="DUF2165"/>
    <property type="match status" value="1"/>
</dbReference>
<organism evidence="3">
    <name type="scientific">Pseudomonas fluorescens</name>
    <dbReference type="NCBI Taxonomy" id="294"/>
    <lineage>
        <taxon>Bacteria</taxon>
        <taxon>Pseudomonadati</taxon>
        <taxon>Pseudomonadota</taxon>
        <taxon>Gammaproteobacteria</taxon>
        <taxon>Pseudomonadales</taxon>
        <taxon>Pseudomonadaceae</taxon>
        <taxon>Pseudomonas</taxon>
    </lineage>
</organism>
<name>A0A5E6UPH7_PSEFL</name>
<evidence type="ECO:0000313" key="3">
    <source>
        <dbReference type="EMBL" id="VVN04954.1"/>
    </source>
</evidence>
<dbReference type="EMBL" id="CABVHG010000021">
    <property type="protein sequence ID" value="VVN04954.1"/>
    <property type="molecule type" value="Genomic_DNA"/>
</dbReference>
<protein>
    <recommendedName>
        <fullName evidence="5">DUF2165 domain-containing protein</fullName>
    </recommendedName>
</protein>
<gene>
    <name evidence="2" type="ORF">PS652_02755</name>
    <name evidence="3" type="ORF">PS652_03503</name>
</gene>
<evidence type="ECO:0000256" key="1">
    <source>
        <dbReference type="SAM" id="Phobius"/>
    </source>
</evidence>
<reference evidence="2 4" key="2">
    <citation type="submission" date="2024-03" db="EMBL/GenBank/DDBJ databases">
        <authorList>
            <person name="Alaster D. Moffat"/>
            <person name="Govind Chandra"/>
            <person name="Andrew W. Truman"/>
        </authorList>
    </citation>
    <scope>NUCLEOTIDE SEQUENCE [LARGE SCALE GENOMIC DNA]</scope>
    <source>
        <strain evidence="2">PS652</strain>
    </source>
</reference>
<feature type="transmembrane region" description="Helical" evidence="1">
    <location>
        <begin position="72"/>
        <end position="101"/>
    </location>
</feature>
<proteinExistence type="predicted"/>
<reference evidence="3" key="1">
    <citation type="submission" date="2019-09" db="EMBL/GenBank/DDBJ databases">
        <authorList>
            <person name="Chandra G."/>
            <person name="Truman W A."/>
        </authorList>
    </citation>
    <scope>NUCLEOTIDE SEQUENCE [LARGE SCALE GENOMIC DNA]</scope>
    <source>
        <strain evidence="3">PS652</strain>
    </source>
</reference>
<dbReference type="RefSeq" id="WP_038995874.1">
    <property type="nucleotide sequence ID" value="NZ_OZ024668.1"/>
</dbReference>
<keyword evidence="1" id="KW-0472">Membrane</keyword>